<dbReference type="EMBL" id="VLTM01000007">
    <property type="protein sequence ID" value="KAA0166740.1"/>
    <property type="molecule type" value="Genomic_DNA"/>
</dbReference>
<dbReference type="PANTHER" id="PTHR47966">
    <property type="entry name" value="BETA-SITE APP-CLEAVING ENZYME, ISOFORM A-RELATED"/>
    <property type="match status" value="1"/>
</dbReference>
<feature type="compositionally biased region" description="Basic and acidic residues" evidence="4">
    <location>
        <begin position="1073"/>
        <end position="1082"/>
    </location>
</feature>
<dbReference type="InterPro" id="IPR033121">
    <property type="entry name" value="PEPTIDASE_A1"/>
</dbReference>
<feature type="region of interest" description="Disordered" evidence="4">
    <location>
        <begin position="1073"/>
        <end position="1098"/>
    </location>
</feature>
<evidence type="ECO:0000256" key="3">
    <source>
        <dbReference type="ARBA" id="ARBA00022750"/>
    </source>
</evidence>
<feature type="region of interest" description="Disordered" evidence="4">
    <location>
        <begin position="471"/>
        <end position="505"/>
    </location>
</feature>
<evidence type="ECO:0000313" key="7">
    <source>
        <dbReference type="Proteomes" id="UP000325113"/>
    </source>
</evidence>
<feature type="region of interest" description="Disordered" evidence="4">
    <location>
        <begin position="1004"/>
        <end position="1035"/>
    </location>
</feature>
<keyword evidence="2" id="KW-0645">Protease</keyword>
<dbReference type="GO" id="GO:0006508">
    <property type="term" value="P:proteolysis"/>
    <property type="evidence" value="ECO:0007669"/>
    <property type="project" value="UniProtKB-KW"/>
</dbReference>
<evidence type="ECO:0000256" key="2">
    <source>
        <dbReference type="ARBA" id="ARBA00022670"/>
    </source>
</evidence>
<keyword evidence="3" id="KW-0064">Aspartyl protease</keyword>
<dbReference type="InterPro" id="IPR001461">
    <property type="entry name" value="Aspartic_peptidase_A1"/>
</dbReference>
<dbReference type="Pfam" id="PF00026">
    <property type="entry name" value="Asp"/>
    <property type="match status" value="2"/>
</dbReference>
<dbReference type="PANTHER" id="PTHR47966:SF51">
    <property type="entry name" value="BETA-SITE APP-CLEAVING ENZYME, ISOFORM A-RELATED"/>
    <property type="match status" value="1"/>
</dbReference>
<evidence type="ECO:0000256" key="4">
    <source>
        <dbReference type="SAM" id="MobiDB-lite"/>
    </source>
</evidence>
<feature type="region of interest" description="Disordered" evidence="4">
    <location>
        <begin position="744"/>
        <end position="768"/>
    </location>
</feature>
<evidence type="ECO:0000313" key="6">
    <source>
        <dbReference type="EMBL" id="KAA0166740.1"/>
    </source>
</evidence>
<keyword evidence="3" id="KW-0378">Hydrolase</keyword>
<feature type="region of interest" description="Disordered" evidence="4">
    <location>
        <begin position="523"/>
        <end position="545"/>
    </location>
</feature>
<evidence type="ECO:0000256" key="1">
    <source>
        <dbReference type="ARBA" id="ARBA00007447"/>
    </source>
</evidence>
<comment type="caution">
    <text evidence="6">The sequence shown here is derived from an EMBL/GenBank/DDBJ whole genome shotgun (WGS) entry which is preliminary data.</text>
</comment>
<evidence type="ECO:0000259" key="5">
    <source>
        <dbReference type="PROSITE" id="PS51767"/>
    </source>
</evidence>
<name>A0A5A8DSB7_CAFRO</name>
<organism evidence="6 7">
    <name type="scientific">Cafeteria roenbergensis</name>
    <name type="common">Marine flagellate</name>
    <dbReference type="NCBI Taxonomy" id="33653"/>
    <lineage>
        <taxon>Eukaryota</taxon>
        <taxon>Sar</taxon>
        <taxon>Stramenopiles</taxon>
        <taxon>Bigyra</taxon>
        <taxon>Opalozoa</taxon>
        <taxon>Bicosoecida</taxon>
        <taxon>Cafeteriaceae</taxon>
        <taxon>Cafeteria</taxon>
    </lineage>
</organism>
<feature type="region of interest" description="Disordered" evidence="4">
    <location>
        <begin position="596"/>
        <end position="617"/>
    </location>
</feature>
<feature type="domain" description="Peptidase A1" evidence="5">
    <location>
        <begin position="104"/>
        <end position="455"/>
    </location>
</feature>
<proteinExistence type="inferred from homology"/>
<feature type="compositionally biased region" description="Basic and acidic residues" evidence="4">
    <location>
        <begin position="475"/>
        <end position="489"/>
    </location>
</feature>
<protein>
    <recommendedName>
        <fullName evidence="5">Peptidase A1 domain-containing protein</fullName>
    </recommendedName>
</protein>
<reference evidence="6 7" key="1">
    <citation type="submission" date="2019-07" db="EMBL/GenBank/DDBJ databases">
        <title>Genomes of Cafeteria roenbergensis.</title>
        <authorList>
            <person name="Fischer M.G."/>
            <person name="Hackl T."/>
            <person name="Roman M."/>
        </authorList>
    </citation>
    <scope>NUCLEOTIDE SEQUENCE [LARGE SCALE GENOMIC DNA]</scope>
    <source>
        <strain evidence="6 7">Cflag</strain>
    </source>
</reference>
<dbReference type="GO" id="GO:0004190">
    <property type="term" value="F:aspartic-type endopeptidase activity"/>
    <property type="evidence" value="ECO:0007669"/>
    <property type="project" value="UniProtKB-KW"/>
</dbReference>
<feature type="region of interest" description="Disordered" evidence="4">
    <location>
        <begin position="894"/>
        <end position="917"/>
    </location>
</feature>
<accession>A0A5A8DSB7</accession>
<comment type="similarity">
    <text evidence="1">Belongs to the peptidase A1 family.</text>
</comment>
<gene>
    <name evidence="6" type="ORF">FNF31_01115</name>
</gene>
<sequence length="1098" mass="119143">MDAVPCRYGQAGPCTPDSDREELEMQAAQLPGVWESGNSFASDNSWDSSKTGAPAPCVCDWRSNPYHLRRCNWWHCGPPKKAVSADGIIQFYRNKHNNEHVSDFNAMVKVGGSDMWMILDTSTSTTWVMSVACFTVGCQKVKTYSGSFIPAMPPLPAPIDLLEGGLFQILSMVGINGHTSVNLGGVSVSGAPFQFGVLDLGTLNPMAFNHTGVVGLAYWEENWPWQLIIIDPMLSILDFMRCGSIFYPIPMVPIPTPKDFPLWAMPPSFPSGFMLKFSFFFGDTGGCFFMNKAPAAFQRSGMSRVMLMPMPAIKLLNPSWMFMIQDVRVGSHSLRPCLIPALCRGHFATGQFAVTGPLFPMLAMLEAVAAPLTCEHLELLPQVSFVIMGKRFVLDRQDYTILGWSFDTVQCMTAFTPEFQLIPGMDLWGLGDTFIRAYYLQLDVQPLRSAKLGLADQPYYEKNGCTGSGVGPVAKIKDPKVESSNRRGADASNAGTKERGASAASMFWKRRQNWEDDIRGMAANKQQEAADAGGPKCEPVRGDDGQVRFRTAGGRCLEPWQGQELMRRGLASQEGSSEGLKSASDAAFGSVLVQTAGARPGDASPSHSSRPLDADADFDVGGALASLADDAREPRRSDWEEVRTLRDLPSNLQAGLASITGGLSRLSADQVTAASKDADVSDPALHSDQDRLAALSPEERREVVLAMRNHTAAQLRRQAEVLEIRRLDRAFGLGRDGCAHRHPSVDWETLPSGKRGHGGPQTTTGEPIGCNLHGEPVVLPRLATEVASPAQELELIRNMSAIMRHIEATMNVSSASTIQYWRGESEPLIHALAADTLAEYRSLVERAQREAADHGLASNDMLERIRAFVMRQDTDPRDAEEAVRQAMSRIVKPPMRQSASPNRPPVTSPPKAVHKSEAGLFPFGPTDLAAEEAAAAKETLQTERQLRYSARAARLESARHLLHHAGLAAQTLGAKGGHAAWDDVRVAVEPSRRSISLRAYSQGRPASLAQAGGGPVLLQTSASGEDASAPHSGDSGTLERLAVLTALEVVSTAHRQSIESAVTAMLTALESAELDHGSHSEQPEFPWTATYAQPHDSD</sequence>
<dbReference type="Gene3D" id="2.40.70.10">
    <property type="entry name" value="Acid Proteases"/>
    <property type="match status" value="2"/>
</dbReference>
<dbReference type="AlphaFoldDB" id="A0A5A8DSB7"/>
<dbReference type="PROSITE" id="PS51767">
    <property type="entry name" value="PEPTIDASE_A1"/>
    <property type="match status" value="1"/>
</dbReference>
<dbReference type="Proteomes" id="UP000325113">
    <property type="component" value="Unassembled WGS sequence"/>
</dbReference>
<dbReference type="SUPFAM" id="SSF50630">
    <property type="entry name" value="Acid proteases"/>
    <property type="match status" value="1"/>
</dbReference>
<dbReference type="InterPro" id="IPR021109">
    <property type="entry name" value="Peptidase_aspartic_dom_sf"/>
</dbReference>